<feature type="domain" description="DUF659" evidence="2">
    <location>
        <begin position="157"/>
        <end position="307"/>
    </location>
</feature>
<keyword evidence="4" id="KW-1185">Reference proteome</keyword>
<evidence type="ECO:0000256" key="1">
    <source>
        <dbReference type="SAM" id="MobiDB-lite"/>
    </source>
</evidence>
<proteinExistence type="predicted"/>
<dbReference type="EMBL" id="CAJGYO010000004">
    <property type="protein sequence ID" value="CAD6224280.1"/>
    <property type="molecule type" value="Genomic_DNA"/>
</dbReference>
<evidence type="ECO:0000313" key="3">
    <source>
        <dbReference type="EMBL" id="CAD6224280.1"/>
    </source>
</evidence>
<evidence type="ECO:0000259" key="2">
    <source>
        <dbReference type="Pfam" id="PF04937"/>
    </source>
</evidence>
<dbReference type="AlphaFoldDB" id="A0A811NB59"/>
<dbReference type="PANTHER" id="PTHR32166">
    <property type="entry name" value="OSJNBA0013A04.12 PROTEIN"/>
    <property type="match status" value="1"/>
</dbReference>
<comment type="caution">
    <text evidence="3">The sequence shown here is derived from an EMBL/GenBank/DDBJ whole genome shotgun (WGS) entry which is preliminary data.</text>
</comment>
<dbReference type="InterPro" id="IPR012337">
    <property type="entry name" value="RNaseH-like_sf"/>
</dbReference>
<dbReference type="OrthoDB" id="2442898at2759"/>
<gene>
    <name evidence="3" type="ORF">NCGR_LOCUS16585</name>
</gene>
<evidence type="ECO:0000313" key="4">
    <source>
        <dbReference type="Proteomes" id="UP000604825"/>
    </source>
</evidence>
<reference evidence="3" key="1">
    <citation type="submission" date="2020-10" db="EMBL/GenBank/DDBJ databases">
        <authorList>
            <person name="Han B."/>
            <person name="Lu T."/>
            <person name="Zhao Q."/>
            <person name="Huang X."/>
            <person name="Zhao Y."/>
        </authorList>
    </citation>
    <scope>NUCLEOTIDE SEQUENCE</scope>
</reference>
<sequence>MDAYIKKNTRSAVVVVPEVQQDSEEGEGDEVEPEKVPSSGTKTKQKQAQAKKKVAQSSIAAYMAAAGSSKPVNQKNTKSVVSMLRTTPEEVVSERHKFKTSQPTIEHCTKKENKQVVDGHVADFFYENHIPFNVINSRSWEIMLELIGQYGPGYRSPSYHEIREPLLERAVNRTTELRKKHEEAWKEYGCTLMSDGWTDTSHRHLINFLANSPAVTFFLGSVDASSEVADMNLLADLLEKQIDKIGREYVVQIITDNGSNFKAAGRILMERIPHLFWTPCAAHCLNLLLQDIGEIKEFNTVINSAKKTKLEYCLKASQPLLVALRIADGDETPATPEITAAMDVAKSTIKESLKDKTELLCQVLALYDKRWDTQMEQKLYGVALFLNPNKFFAIREKDKRQAARLRGMFNQVLWKMVTDDNVSTKISQQADDYEQSEGEGFSMPLAIRDRDKKNPTIGASENLRAHNLPRVVASRVVAIVRKTYTRNRKHRGGTSKDKIYPEVKKMIVTMMLMQEMKTKKIKMHLILWHQWRRMKTPWMCNDGDGGGFCRWHST</sequence>
<accession>A0A811NB59</accession>
<dbReference type="PANTHER" id="PTHR32166:SF74">
    <property type="entry name" value="OS05G0256350 PROTEIN"/>
    <property type="match status" value="1"/>
</dbReference>
<dbReference type="SUPFAM" id="SSF53098">
    <property type="entry name" value="Ribonuclease H-like"/>
    <property type="match status" value="1"/>
</dbReference>
<dbReference type="Proteomes" id="UP000604825">
    <property type="component" value="Unassembled WGS sequence"/>
</dbReference>
<dbReference type="InterPro" id="IPR007021">
    <property type="entry name" value="DUF659"/>
</dbReference>
<name>A0A811NB59_9POAL</name>
<feature type="region of interest" description="Disordered" evidence="1">
    <location>
        <begin position="16"/>
        <end position="51"/>
    </location>
</feature>
<dbReference type="Pfam" id="PF04937">
    <property type="entry name" value="DUF659"/>
    <property type="match status" value="1"/>
</dbReference>
<feature type="compositionally biased region" description="Acidic residues" evidence="1">
    <location>
        <begin position="21"/>
        <end position="32"/>
    </location>
</feature>
<organism evidence="3 4">
    <name type="scientific">Miscanthus lutarioriparius</name>
    <dbReference type="NCBI Taxonomy" id="422564"/>
    <lineage>
        <taxon>Eukaryota</taxon>
        <taxon>Viridiplantae</taxon>
        <taxon>Streptophyta</taxon>
        <taxon>Embryophyta</taxon>
        <taxon>Tracheophyta</taxon>
        <taxon>Spermatophyta</taxon>
        <taxon>Magnoliopsida</taxon>
        <taxon>Liliopsida</taxon>
        <taxon>Poales</taxon>
        <taxon>Poaceae</taxon>
        <taxon>PACMAD clade</taxon>
        <taxon>Panicoideae</taxon>
        <taxon>Andropogonodae</taxon>
        <taxon>Andropogoneae</taxon>
        <taxon>Saccharinae</taxon>
        <taxon>Miscanthus</taxon>
    </lineage>
</organism>
<protein>
    <recommendedName>
        <fullName evidence="2">DUF659 domain-containing protein</fullName>
    </recommendedName>
</protein>